<sequence>MVILLNSPDRDENWQLISHCTTKMVSFPLHVFQRLSV</sequence>
<dbReference type="EMBL" id="GGEC01071886">
    <property type="protein sequence ID" value="MBX52370.1"/>
    <property type="molecule type" value="Transcribed_RNA"/>
</dbReference>
<name>A0A2P2PC98_RHIMU</name>
<proteinExistence type="predicted"/>
<protein>
    <submittedName>
        <fullName evidence="1">Uncharacterized protein</fullName>
    </submittedName>
</protein>
<organism evidence="1">
    <name type="scientific">Rhizophora mucronata</name>
    <name type="common">Asiatic mangrove</name>
    <dbReference type="NCBI Taxonomy" id="61149"/>
    <lineage>
        <taxon>Eukaryota</taxon>
        <taxon>Viridiplantae</taxon>
        <taxon>Streptophyta</taxon>
        <taxon>Embryophyta</taxon>
        <taxon>Tracheophyta</taxon>
        <taxon>Spermatophyta</taxon>
        <taxon>Magnoliopsida</taxon>
        <taxon>eudicotyledons</taxon>
        <taxon>Gunneridae</taxon>
        <taxon>Pentapetalae</taxon>
        <taxon>rosids</taxon>
        <taxon>fabids</taxon>
        <taxon>Malpighiales</taxon>
        <taxon>Rhizophoraceae</taxon>
        <taxon>Rhizophora</taxon>
    </lineage>
</organism>
<accession>A0A2P2PC98</accession>
<dbReference type="AlphaFoldDB" id="A0A2P2PC98"/>
<evidence type="ECO:0000313" key="1">
    <source>
        <dbReference type="EMBL" id="MBX52370.1"/>
    </source>
</evidence>
<reference evidence="1" key="1">
    <citation type="submission" date="2018-02" db="EMBL/GenBank/DDBJ databases">
        <title>Rhizophora mucronata_Transcriptome.</title>
        <authorList>
            <person name="Meera S.P."/>
            <person name="Sreeshan A."/>
            <person name="Augustine A."/>
        </authorList>
    </citation>
    <scope>NUCLEOTIDE SEQUENCE</scope>
    <source>
        <tissue evidence="1">Leaf</tissue>
    </source>
</reference>